<dbReference type="EMBL" id="JBHLYR010000052">
    <property type="protein sequence ID" value="MFB9993660.1"/>
    <property type="molecule type" value="Genomic_DNA"/>
</dbReference>
<evidence type="ECO:0000256" key="1">
    <source>
        <dbReference type="ARBA" id="ARBA00022603"/>
    </source>
</evidence>
<keyword evidence="1 4" id="KW-0489">Methyltransferase</keyword>
<feature type="region of interest" description="Disordered" evidence="3">
    <location>
        <begin position="176"/>
        <end position="209"/>
    </location>
</feature>
<dbReference type="Proteomes" id="UP001589733">
    <property type="component" value="Unassembled WGS sequence"/>
</dbReference>
<dbReference type="RefSeq" id="WP_380012932.1">
    <property type="nucleotide sequence ID" value="NZ_JBHLYR010000052.1"/>
</dbReference>
<accession>A0ABV6B1M4</accession>
<evidence type="ECO:0000256" key="2">
    <source>
        <dbReference type="ARBA" id="ARBA00022679"/>
    </source>
</evidence>
<dbReference type="GO" id="GO:0052913">
    <property type="term" value="F:16S rRNA (guanine(966)-N(2))-methyltransferase activity"/>
    <property type="evidence" value="ECO:0007669"/>
    <property type="project" value="UniProtKB-EC"/>
</dbReference>
<dbReference type="PANTHER" id="PTHR43542">
    <property type="entry name" value="METHYLTRANSFERASE"/>
    <property type="match status" value="1"/>
</dbReference>
<dbReference type="Pfam" id="PF03602">
    <property type="entry name" value="Cons_hypoth95"/>
    <property type="match status" value="1"/>
</dbReference>
<dbReference type="EC" id="2.1.1.171" evidence="4"/>
<sequence>MSLRILGGSAKGRELQVPEGARPSNVRIRKSLFDLLASRLPAGPPPGLRFLDLHGGSGAIGLEAASRGYSVTLIEMNPRGVRTLDENARAAQLKVRILKGDAESLLPALGSFDVVFSDPPYAQDIPRLAASLLKGQIVAPGGLLICQHPDRWERVALNLPEHPDFERELREYGSNSLTIYERRERDAGEPEEQDTESADATEPGSIQTL</sequence>
<dbReference type="SUPFAM" id="SSF53335">
    <property type="entry name" value="S-adenosyl-L-methionine-dependent methyltransferases"/>
    <property type="match status" value="1"/>
</dbReference>
<evidence type="ECO:0000256" key="3">
    <source>
        <dbReference type="SAM" id="MobiDB-lite"/>
    </source>
</evidence>
<dbReference type="PANTHER" id="PTHR43542:SF1">
    <property type="entry name" value="METHYLTRANSFERASE"/>
    <property type="match status" value="1"/>
</dbReference>
<dbReference type="InterPro" id="IPR029063">
    <property type="entry name" value="SAM-dependent_MTases_sf"/>
</dbReference>
<dbReference type="InterPro" id="IPR002052">
    <property type="entry name" value="DNA_methylase_N6_adenine_CS"/>
</dbReference>
<protein>
    <submittedName>
        <fullName evidence="4">RsmD family RNA methyltransferase</fullName>
        <ecNumber evidence="4">2.1.1.171</ecNumber>
    </submittedName>
</protein>
<keyword evidence="5" id="KW-1185">Reference proteome</keyword>
<organism evidence="4 5">
    <name type="scientific">Deinococcus oregonensis</name>
    <dbReference type="NCBI Taxonomy" id="1805970"/>
    <lineage>
        <taxon>Bacteria</taxon>
        <taxon>Thermotogati</taxon>
        <taxon>Deinococcota</taxon>
        <taxon>Deinococci</taxon>
        <taxon>Deinococcales</taxon>
        <taxon>Deinococcaceae</taxon>
        <taxon>Deinococcus</taxon>
    </lineage>
</organism>
<comment type="caution">
    <text evidence="4">The sequence shown here is derived from an EMBL/GenBank/DDBJ whole genome shotgun (WGS) entry which is preliminary data.</text>
</comment>
<dbReference type="PROSITE" id="PS00092">
    <property type="entry name" value="N6_MTASE"/>
    <property type="match status" value="1"/>
</dbReference>
<evidence type="ECO:0000313" key="5">
    <source>
        <dbReference type="Proteomes" id="UP001589733"/>
    </source>
</evidence>
<keyword evidence="2 4" id="KW-0808">Transferase</keyword>
<evidence type="ECO:0000313" key="4">
    <source>
        <dbReference type="EMBL" id="MFB9993660.1"/>
    </source>
</evidence>
<dbReference type="Gene3D" id="3.40.50.150">
    <property type="entry name" value="Vaccinia Virus protein VP39"/>
    <property type="match status" value="1"/>
</dbReference>
<proteinExistence type="predicted"/>
<gene>
    <name evidence="4" type="ORF">ACFFLM_16985</name>
</gene>
<name>A0ABV6B1M4_9DEIO</name>
<feature type="compositionally biased region" description="Acidic residues" evidence="3">
    <location>
        <begin position="189"/>
        <end position="199"/>
    </location>
</feature>
<reference evidence="4 5" key="1">
    <citation type="submission" date="2024-09" db="EMBL/GenBank/DDBJ databases">
        <authorList>
            <person name="Sun Q."/>
            <person name="Mori K."/>
        </authorList>
    </citation>
    <scope>NUCLEOTIDE SEQUENCE [LARGE SCALE GENOMIC DNA]</scope>
    <source>
        <strain evidence="4 5">JCM 13503</strain>
    </source>
</reference>
<dbReference type="InterPro" id="IPR004398">
    <property type="entry name" value="RNA_MeTrfase_RsmD"/>
</dbReference>
<dbReference type="PIRSF" id="PIRSF004553">
    <property type="entry name" value="CHP00095"/>
    <property type="match status" value="1"/>
</dbReference>
<dbReference type="CDD" id="cd02440">
    <property type="entry name" value="AdoMet_MTases"/>
    <property type="match status" value="1"/>
</dbReference>